<dbReference type="PRINTS" id="PR00449">
    <property type="entry name" value="RASTRNSFRMNG"/>
</dbReference>
<evidence type="ECO:0000313" key="1">
    <source>
        <dbReference type="EMBL" id="CDP35126.1"/>
    </source>
</evidence>
<dbReference type="EMBL" id="HG937693">
    <property type="protein sequence ID" value="CDP35126.1"/>
    <property type="molecule type" value="Genomic_DNA"/>
</dbReference>
<dbReference type="InterPro" id="IPR050209">
    <property type="entry name" value="Rab_GTPases_membrane_traffic"/>
</dbReference>
<sequence length="94" mass="10425">MRRRAPSSTSSLKSSVNDSIIENQELDPLYDYLAKIILLGPSGCGKSCLLHRFVNDEWKVLSSQTIGVEFSFKIVKCGQGSRGVKLQVSMNECE</sequence>
<proteinExistence type="predicted"/>
<accession>A0A060T7H0</accession>
<gene>
    <name evidence="1" type="ORF">GNLVRS02_ARAD1C28160g</name>
</gene>
<dbReference type="PhylomeDB" id="A0A060T7H0"/>
<protein>
    <submittedName>
        <fullName evidence="1">ARAD1C28160p</fullName>
    </submittedName>
</protein>
<organism evidence="1">
    <name type="scientific">Blastobotrys adeninivorans</name>
    <name type="common">Yeast</name>
    <name type="synonym">Arxula adeninivorans</name>
    <dbReference type="NCBI Taxonomy" id="409370"/>
    <lineage>
        <taxon>Eukaryota</taxon>
        <taxon>Fungi</taxon>
        <taxon>Dikarya</taxon>
        <taxon>Ascomycota</taxon>
        <taxon>Saccharomycotina</taxon>
        <taxon>Dipodascomycetes</taxon>
        <taxon>Dipodascales</taxon>
        <taxon>Trichomonascaceae</taxon>
        <taxon>Blastobotrys</taxon>
    </lineage>
</organism>
<name>A0A060T7H0_BLAAD</name>
<dbReference type="PROSITE" id="PS51419">
    <property type="entry name" value="RAB"/>
    <property type="match status" value="1"/>
</dbReference>
<dbReference type="AlphaFoldDB" id="A0A060T7H0"/>
<reference evidence="1" key="1">
    <citation type="submission" date="2014-02" db="EMBL/GenBank/DDBJ databases">
        <authorList>
            <person name="Genoscope - CEA"/>
        </authorList>
    </citation>
    <scope>NUCLEOTIDE SEQUENCE</scope>
    <source>
        <strain evidence="1">LS3</strain>
    </source>
</reference>
<dbReference type="GO" id="GO:0003924">
    <property type="term" value="F:GTPase activity"/>
    <property type="evidence" value="ECO:0007669"/>
    <property type="project" value="InterPro"/>
</dbReference>
<dbReference type="InterPro" id="IPR027417">
    <property type="entry name" value="P-loop_NTPase"/>
</dbReference>
<dbReference type="Pfam" id="PF00071">
    <property type="entry name" value="Ras"/>
    <property type="match status" value="1"/>
</dbReference>
<dbReference type="Gene3D" id="3.40.50.300">
    <property type="entry name" value="P-loop containing nucleotide triphosphate hydrolases"/>
    <property type="match status" value="1"/>
</dbReference>
<dbReference type="SUPFAM" id="SSF52540">
    <property type="entry name" value="P-loop containing nucleoside triphosphate hydrolases"/>
    <property type="match status" value="1"/>
</dbReference>
<dbReference type="GO" id="GO:0005525">
    <property type="term" value="F:GTP binding"/>
    <property type="evidence" value="ECO:0007669"/>
    <property type="project" value="InterPro"/>
</dbReference>
<dbReference type="PANTHER" id="PTHR47979">
    <property type="entry name" value="DRAB11-RELATED"/>
    <property type="match status" value="1"/>
</dbReference>
<dbReference type="InterPro" id="IPR001806">
    <property type="entry name" value="Small_GTPase"/>
</dbReference>
<reference evidence="1" key="2">
    <citation type="submission" date="2014-06" db="EMBL/GenBank/DDBJ databases">
        <title>The complete genome of Blastobotrys (Arxula) adeninivorans LS3 - a yeast of biotechnological interest.</title>
        <authorList>
            <person name="Kunze G."/>
            <person name="Gaillardin C."/>
            <person name="Czernicka M."/>
            <person name="Durrens P."/>
            <person name="Martin T."/>
            <person name="Boer E."/>
            <person name="Gabaldon T."/>
            <person name="Cruz J."/>
            <person name="Talla E."/>
            <person name="Marck C."/>
            <person name="Goffeau A."/>
            <person name="Barbe V."/>
            <person name="Baret P."/>
            <person name="Baronian K."/>
            <person name="Beier S."/>
            <person name="Bleykasten C."/>
            <person name="Bode R."/>
            <person name="Casaregola S."/>
            <person name="Despons L."/>
            <person name="Fairhead C."/>
            <person name="Giersberg M."/>
            <person name="Gierski P."/>
            <person name="Hahnel U."/>
            <person name="Hartmann A."/>
            <person name="Jankowska D."/>
            <person name="Jubin C."/>
            <person name="Jung P."/>
            <person name="Lafontaine I."/>
            <person name="Leh-Louis V."/>
            <person name="Lemaire M."/>
            <person name="Marcet-Houben M."/>
            <person name="Mascher M."/>
            <person name="Morel G."/>
            <person name="Richard G.-F."/>
            <person name="Riechen J."/>
            <person name="Sacerdot C."/>
            <person name="Sarkar A."/>
            <person name="Savel G."/>
            <person name="Schacherer J."/>
            <person name="Sherman D."/>
            <person name="Straub M.-L."/>
            <person name="Stein N."/>
            <person name="Thierry A."/>
            <person name="Trautwein-Schult A."/>
            <person name="Westhof E."/>
            <person name="Worch S."/>
            <person name="Dujon B."/>
            <person name="Souciet J.-L."/>
            <person name="Wincker P."/>
            <person name="Scholz U."/>
            <person name="Neuveglise N."/>
        </authorList>
    </citation>
    <scope>NUCLEOTIDE SEQUENCE</scope>
    <source>
        <strain evidence="1">LS3</strain>
    </source>
</reference>